<accession>A0A837RC35</accession>
<evidence type="ECO:0000313" key="1">
    <source>
        <dbReference type="EMBL" id="KRK26189.1"/>
    </source>
</evidence>
<name>A0A837RC35_LACPE</name>
<comment type="caution">
    <text evidence="1">The sequence shown here is derived from an EMBL/GenBank/DDBJ whole genome shotgun (WGS) entry which is preliminary data.</text>
</comment>
<evidence type="ECO:0000313" key="2">
    <source>
        <dbReference type="Proteomes" id="UP000051020"/>
    </source>
</evidence>
<sequence length="78" mass="8779">MIALGMQPGLMANHTIVINNDLSYQLQLIKQRFGQHLFLLKVSATTTLGTLTVERIQFTNFAAAHDAFEARCHQLTQH</sequence>
<reference evidence="1 2" key="1">
    <citation type="journal article" date="2015" name="Genome Announc.">
        <title>Expanding the biotechnology potential of lactobacilli through comparative genomics of 213 strains and associated genera.</title>
        <authorList>
            <person name="Sun Z."/>
            <person name="Harris H.M."/>
            <person name="McCann A."/>
            <person name="Guo C."/>
            <person name="Argimon S."/>
            <person name="Zhang W."/>
            <person name="Yang X."/>
            <person name="Jeffery I.B."/>
            <person name="Cooney J.C."/>
            <person name="Kagawa T.F."/>
            <person name="Liu W."/>
            <person name="Song Y."/>
            <person name="Salvetti E."/>
            <person name="Wrobel A."/>
            <person name="Rasinkangas P."/>
            <person name="Parkhill J."/>
            <person name="Rea M.C."/>
            <person name="O'Sullivan O."/>
            <person name="Ritari J."/>
            <person name="Douillard F.P."/>
            <person name="Paul Ross R."/>
            <person name="Yang R."/>
            <person name="Briner A.E."/>
            <person name="Felis G.E."/>
            <person name="de Vos W.M."/>
            <person name="Barrangou R."/>
            <person name="Klaenhammer T.R."/>
            <person name="Caufield P.W."/>
            <person name="Cui Y."/>
            <person name="Zhang H."/>
            <person name="O'Toole P.W."/>
        </authorList>
    </citation>
    <scope>NUCLEOTIDE SEQUENCE [LARGE SCALE GENOMIC DNA]</scope>
    <source>
        <strain evidence="1 2">DSM 20314</strain>
    </source>
</reference>
<dbReference type="RefSeq" id="WP_050339708.1">
    <property type="nucleotide sequence ID" value="NZ_AZCU01000004.1"/>
</dbReference>
<proteinExistence type="predicted"/>
<dbReference type="Proteomes" id="UP000051020">
    <property type="component" value="Unassembled WGS sequence"/>
</dbReference>
<protein>
    <submittedName>
        <fullName evidence="1">Uncharacterized protein</fullName>
    </submittedName>
</protein>
<organism evidence="1 2">
    <name type="scientific">Lactiplantibacillus pentosus DSM 20314</name>
    <dbReference type="NCBI Taxonomy" id="1423791"/>
    <lineage>
        <taxon>Bacteria</taxon>
        <taxon>Bacillati</taxon>
        <taxon>Bacillota</taxon>
        <taxon>Bacilli</taxon>
        <taxon>Lactobacillales</taxon>
        <taxon>Lactobacillaceae</taxon>
        <taxon>Lactiplantibacillus</taxon>
    </lineage>
</organism>
<dbReference type="AlphaFoldDB" id="A0A837RC35"/>
<dbReference type="GeneID" id="49394852"/>
<dbReference type="EMBL" id="AZCU01000004">
    <property type="protein sequence ID" value="KRK26189.1"/>
    <property type="molecule type" value="Genomic_DNA"/>
</dbReference>
<gene>
    <name evidence="1" type="ORF">FD24_GL002530</name>
</gene>